<accession>A0AAV7UQW6</accession>
<organism evidence="1 2">
    <name type="scientific">Pleurodeles waltl</name>
    <name type="common">Iberian ribbed newt</name>
    <dbReference type="NCBI Taxonomy" id="8319"/>
    <lineage>
        <taxon>Eukaryota</taxon>
        <taxon>Metazoa</taxon>
        <taxon>Chordata</taxon>
        <taxon>Craniata</taxon>
        <taxon>Vertebrata</taxon>
        <taxon>Euteleostomi</taxon>
        <taxon>Amphibia</taxon>
        <taxon>Batrachia</taxon>
        <taxon>Caudata</taxon>
        <taxon>Salamandroidea</taxon>
        <taxon>Salamandridae</taxon>
        <taxon>Pleurodelinae</taxon>
        <taxon>Pleurodeles</taxon>
    </lineage>
</organism>
<name>A0AAV7UQW6_PLEWA</name>
<proteinExistence type="predicted"/>
<keyword evidence="2" id="KW-1185">Reference proteome</keyword>
<protein>
    <submittedName>
        <fullName evidence="1">Uncharacterized protein</fullName>
    </submittedName>
</protein>
<sequence length="120" mass="13600">MSILQAVIAHGACEREPPPFPSANSWWHREEKHRLQREDSYQRARTNAGLRPASLPVREQVTGARGQQLPRHEGIIRTCGRTIISSFLGPEKCLGPRDAVIRLQQWRRNDQDPMAGGRGQ</sequence>
<reference evidence="1" key="1">
    <citation type="journal article" date="2022" name="bioRxiv">
        <title>Sequencing and chromosome-scale assembly of the giantPleurodeles waltlgenome.</title>
        <authorList>
            <person name="Brown T."/>
            <person name="Elewa A."/>
            <person name="Iarovenko S."/>
            <person name="Subramanian E."/>
            <person name="Araus A.J."/>
            <person name="Petzold A."/>
            <person name="Susuki M."/>
            <person name="Suzuki K.-i.T."/>
            <person name="Hayashi T."/>
            <person name="Toyoda A."/>
            <person name="Oliveira C."/>
            <person name="Osipova E."/>
            <person name="Leigh N.D."/>
            <person name="Simon A."/>
            <person name="Yun M.H."/>
        </authorList>
    </citation>
    <scope>NUCLEOTIDE SEQUENCE</scope>
    <source>
        <strain evidence="1">20211129_DDA</strain>
        <tissue evidence="1">Liver</tissue>
    </source>
</reference>
<dbReference type="Proteomes" id="UP001066276">
    <property type="component" value="Chromosome 2_2"/>
</dbReference>
<evidence type="ECO:0000313" key="2">
    <source>
        <dbReference type="Proteomes" id="UP001066276"/>
    </source>
</evidence>
<dbReference type="EMBL" id="JANPWB010000004">
    <property type="protein sequence ID" value="KAJ1191455.1"/>
    <property type="molecule type" value="Genomic_DNA"/>
</dbReference>
<dbReference type="AlphaFoldDB" id="A0AAV7UQW6"/>
<gene>
    <name evidence="1" type="ORF">NDU88_000771</name>
</gene>
<comment type="caution">
    <text evidence="1">The sequence shown here is derived from an EMBL/GenBank/DDBJ whole genome shotgun (WGS) entry which is preliminary data.</text>
</comment>
<evidence type="ECO:0000313" key="1">
    <source>
        <dbReference type="EMBL" id="KAJ1191455.1"/>
    </source>
</evidence>